<feature type="region of interest" description="Disordered" evidence="1">
    <location>
        <begin position="256"/>
        <end position="304"/>
    </location>
</feature>
<dbReference type="Pfam" id="PF16055">
    <property type="entry name" value="DUF4798"/>
    <property type="match status" value="1"/>
</dbReference>
<feature type="region of interest" description="Disordered" evidence="1">
    <location>
        <begin position="122"/>
        <end position="142"/>
    </location>
</feature>
<reference evidence="2 3" key="1">
    <citation type="journal article" date="2019" name="J. Hered.">
        <title>An Improved Genome Assembly for Drosophila navojoa, the Basal Species in the mojavensis Cluster.</title>
        <authorList>
            <person name="Vanderlinde T."/>
            <person name="Dupim E.G."/>
            <person name="Nazario-Yepiz N.O."/>
            <person name="Carvalho A.B."/>
        </authorList>
    </citation>
    <scope>NUCLEOTIDE SEQUENCE [LARGE SCALE GENOMIC DNA]</scope>
    <source>
        <strain evidence="2">Navoj_Jal97</strain>
        <tissue evidence="2">Whole organism</tissue>
    </source>
</reference>
<feature type="compositionally biased region" description="Basic and acidic residues" evidence="1">
    <location>
        <begin position="175"/>
        <end position="184"/>
    </location>
</feature>
<sequence>MEHHTYAKSGSKKWSVEEKRLLVTKRIEAEDLFSKYSSKQAEPWKKFKDMAKIGDYSERALRKQWLNMVQRYRIQKSTMQVTPLSKQCIDLLNEEWEFFGEIHAYMNQKTADLHSYALKEPNVQEQPPSDTHSHSHSHSRSPNHLAIRGVVNDHNFGPLTAPKQFKKKYQTEATPEDRPTLAEHQEDDQLPQGSSIEQRYSHFSVTTGDDSTLDLFTDSDSQESSQPSDPVAVEVSDLSEVESLLASPLPAKSASDICESNTVEQLPTSSGSMPLDEQPAATKSASWSGSVPAEKKLATSPRKRKVLSEREKYYRHRRRYEHRMERRLGGLCKVAGQLLEKLVPGVNVTPLLTNIYNSVDDYSCNSSCDDDDDDDDDADDNDESNDDAVPQQ</sequence>
<dbReference type="InterPro" id="IPR032056">
    <property type="entry name" value="DUF4798"/>
</dbReference>
<dbReference type="Proteomes" id="UP000295192">
    <property type="component" value="Unassembled WGS sequence"/>
</dbReference>
<dbReference type="KEGG" id="dnv:108656771"/>
<evidence type="ECO:0000256" key="1">
    <source>
        <dbReference type="SAM" id="MobiDB-lite"/>
    </source>
</evidence>
<comment type="caution">
    <text evidence="2">The sequence shown here is derived from an EMBL/GenBank/DDBJ whole genome shotgun (WGS) entry which is preliminary data.</text>
</comment>
<feature type="region of interest" description="Disordered" evidence="1">
    <location>
        <begin position="365"/>
        <end position="392"/>
    </location>
</feature>
<dbReference type="OMA" id="YRIHKAN"/>
<feature type="compositionally biased region" description="Polar residues" evidence="1">
    <location>
        <begin position="258"/>
        <end position="272"/>
    </location>
</feature>
<dbReference type="AlphaFoldDB" id="A0A484AWP6"/>
<keyword evidence="3" id="KW-1185">Reference proteome</keyword>
<dbReference type="EMBL" id="LSRL02000703">
    <property type="protein sequence ID" value="TDG40031.1"/>
    <property type="molecule type" value="Genomic_DNA"/>
</dbReference>
<proteinExistence type="predicted"/>
<feature type="compositionally biased region" description="Acidic residues" evidence="1">
    <location>
        <begin position="368"/>
        <end position="386"/>
    </location>
</feature>
<organism evidence="2 3">
    <name type="scientific">Drosophila navojoa</name>
    <name type="common">Fruit fly</name>
    <dbReference type="NCBI Taxonomy" id="7232"/>
    <lineage>
        <taxon>Eukaryota</taxon>
        <taxon>Metazoa</taxon>
        <taxon>Ecdysozoa</taxon>
        <taxon>Arthropoda</taxon>
        <taxon>Hexapoda</taxon>
        <taxon>Insecta</taxon>
        <taxon>Pterygota</taxon>
        <taxon>Neoptera</taxon>
        <taxon>Endopterygota</taxon>
        <taxon>Diptera</taxon>
        <taxon>Brachycera</taxon>
        <taxon>Muscomorpha</taxon>
        <taxon>Ephydroidea</taxon>
        <taxon>Drosophilidae</taxon>
        <taxon>Drosophila</taxon>
    </lineage>
</organism>
<gene>
    <name evidence="2" type="ORF">AWZ03_013548</name>
</gene>
<evidence type="ECO:0000313" key="3">
    <source>
        <dbReference type="Proteomes" id="UP000295192"/>
    </source>
</evidence>
<feature type="compositionally biased region" description="Polar residues" evidence="1">
    <location>
        <begin position="191"/>
        <end position="205"/>
    </location>
</feature>
<accession>A0A484AWP6</accession>
<protein>
    <submittedName>
        <fullName evidence="2">Uncharacterized protein</fullName>
    </submittedName>
</protein>
<evidence type="ECO:0000313" key="2">
    <source>
        <dbReference type="EMBL" id="TDG40031.1"/>
    </source>
</evidence>
<name>A0A484AWP6_DRONA</name>
<feature type="region of interest" description="Disordered" evidence="1">
    <location>
        <begin position="156"/>
        <end position="232"/>
    </location>
</feature>
<dbReference type="OrthoDB" id="7839010at2759"/>
<feature type="compositionally biased region" description="Low complexity" evidence="1">
    <location>
        <begin position="206"/>
        <end position="230"/>
    </location>
</feature>